<feature type="non-terminal residue" evidence="1">
    <location>
        <position position="1"/>
    </location>
</feature>
<evidence type="ECO:0000313" key="1">
    <source>
        <dbReference type="EMBL" id="GFH07781.1"/>
    </source>
</evidence>
<evidence type="ECO:0000313" key="2">
    <source>
        <dbReference type="Proteomes" id="UP000485058"/>
    </source>
</evidence>
<dbReference type="EMBL" id="BLLF01000115">
    <property type="protein sequence ID" value="GFH07781.1"/>
    <property type="molecule type" value="Genomic_DNA"/>
</dbReference>
<reference evidence="1 2" key="1">
    <citation type="submission" date="2020-02" db="EMBL/GenBank/DDBJ databases">
        <title>Draft genome sequence of Haematococcus lacustris strain NIES-144.</title>
        <authorList>
            <person name="Morimoto D."/>
            <person name="Nakagawa S."/>
            <person name="Yoshida T."/>
            <person name="Sawayama S."/>
        </authorList>
    </citation>
    <scope>NUCLEOTIDE SEQUENCE [LARGE SCALE GENOMIC DNA]</scope>
    <source>
        <strain evidence="1 2">NIES-144</strain>
    </source>
</reference>
<protein>
    <submittedName>
        <fullName evidence="1">Uncharacterized protein</fullName>
    </submittedName>
</protein>
<dbReference type="Proteomes" id="UP000485058">
    <property type="component" value="Unassembled WGS sequence"/>
</dbReference>
<keyword evidence="2" id="KW-1185">Reference proteome</keyword>
<name>A0A699YED5_HAELA</name>
<proteinExistence type="predicted"/>
<dbReference type="AlphaFoldDB" id="A0A699YED5"/>
<accession>A0A699YED5</accession>
<sequence>MDRFVVHGISGDDAAKNLLREVS</sequence>
<gene>
    <name evidence="1" type="ORF">HaLaN_02634</name>
</gene>
<organism evidence="1 2">
    <name type="scientific">Haematococcus lacustris</name>
    <name type="common">Green alga</name>
    <name type="synonym">Haematococcus pluvialis</name>
    <dbReference type="NCBI Taxonomy" id="44745"/>
    <lineage>
        <taxon>Eukaryota</taxon>
        <taxon>Viridiplantae</taxon>
        <taxon>Chlorophyta</taxon>
        <taxon>core chlorophytes</taxon>
        <taxon>Chlorophyceae</taxon>
        <taxon>CS clade</taxon>
        <taxon>Chlamydomonadales</taxon>
        <taxon>Haematococcaceae</taxon>
        <taxon>Haematococcus</taxon>
    </lineage>
</organism>
<comment type="caution">
    <text evidence="1">The sequence shown here is derived from an EMBL/GenBank/DDBJ whole genome shotgun (WGS) entry which is preliminary data.</text>
</comment>